<dbReference type="PANTHER" id="PTHR37809:SF1">
    <property type="entry name" value="RIBOSOMAL PROTEIN S12 METHYLTHIOTRANSFERASE ACCESSORY FACTOR YCAO"/>
    <property type="match status" value="1"/>
</dbReference>
<name>A0A9E8M0D5_9BACI</name>
<evidence type="ECO:0000313" key="3">
    <source>
        <dbReference type="Proteomes" id="UP001164726"/>
    </source>
</evidence>
<reference evidence="2" key="1">
    <citation type="submission" date="2022-09" db="EMBL/GenBank/DDBJ databases">
        <title>Complete Genomes of Fervidibacillus albus and Fervidibacillus halotolerans isolated from tidal flat sediments.</title>
        <authorList>
            <person name="Kwon K.K."/>
            <person name="Yang S.-H."/>
            <person name="Park M.J."/>
            <person name="Oh H.-M."/>
        </authorList>
    </citation>
    <scope>NUCLEOTIDE SEQUENCE</scope>
    <source>
        <strain evidence="2">MEBiC13594</strain>
    </source>
</reference>
<keyword evidence="3" id="KW-1185">Reference proteome</keyword>
<dbReference type="KEGG" id="fhl:OE105_01795"/>
<dbReference type="Gene3D" id="3.30.1330.230">
    <property type="match status" value="1"/>
</dbReference>
<feature type="domain" description="YcaO" evidence="1">
    <location>
        <begin position="97"/>
        <end position="337"/>
    </location>
</feature>
<dbReference type="InterPro" id="IPR003776">
    <property type="entry name" value="YcaO-like_dom"/>
</dbReference>
<gene>
    <name evidence="2" type="ORF">OE105_01795</name>
</gene>
<dbReference type="PROSITE" id="PS51664">
    <property type="entry name" value="YCAO"/>
    <property type="match status" value="1"/>
</dbReference>
<accession>A0A9E8M0D5</accession>
<protein>
    <submittedName>
        <fullName evidence="2">YcaO-like family protein</fullName>
    </submittedName>
</protein>
<evidence type="ECO:0000313" key="2">
    <source>
        <dbReference type="EMBL" id="WAA12904.1"/>
    </source>
</evidence>
<dbReference type="AlphaFoldDB" id="A0A9E8M0D5"/>
<dbReference type="RefSeq" id="WP_275421036.1">
    <property type="nucleotide sequence ID" value="NZ_CP106877.1"/>
</dbReference>
<evidence type="ECO:0000259" key="1">
    <source>
        <dbReference type="PROSITE" id="PS51664"/>
    </source>
</evidence>
<proteinExistence type="predicted"/>
<sequence length="337" mass="39300">MGLEKRRAPVTITILNKRKISEPQQFQYEDYVNYKEMMSYLGYFNLIKKLDLVFAPSTELPLFIGNCEFMNINYFFNYLQRQTSMSVKLNESIFAGGKGFTMYKAICSSLGEAFERLIACLEYFLQKDHLVKGSYNELLELGLNAVHPSNLKFFADEHLLQEDFPFDDFDEETPLTWIKMEELVSGKEVYVPASIILMYYQPEMRGEQRVGYATSGGLTSHYLEEKGIEHGLTEIIERSEINLSWYCHIKPEEIIIDDIKDKRLQKYESYIKEKKIRFFRHNVDQQNFHVVTAMSFDKDLTKYSFNTGGGISYDIEKAILAALEEYAQSVNNTRKIV</sequence>
<dbReference type="Proteomes" id="UP001164726">
    <property type="component" value="Chromosome"/>
</dbReference>
<organism evidence="2 3">
    <name type="scientific">Fervidibacillus halotolerans</name>
    <dbReference type="NCBI Taxonomy" id="2980027"/>
    <lineage>
        <taxon>Bacteria</taxon>
        <taxon>Bacillati</taxon>
        <taxon>Bacillota</taxon>
        <taxon>Bacilli</taxon>
        <taxon>Bacillales</taxon>
        <taxon>Bacillaceae</taxon>
        <taxon>Fervidibacillus</taxon>
    </lineage>
</organism>
<dbReference type="PANTHER" id="PTHR37809">
    <property type="entry name" value="RIBOSOMAL PROTEIN S12 METHYLTHIOTRANSFERASE ACCESSORY FACTOR YCAO"/>
    <property type="match status" value="1"/>
</dbReference>
<dbReference type="EMBL" id="CP106877">
    <property type="protein sequence ID" value="WAA12904.1"/>
    <property type="molecule type" value="Genomic_DNA"/>
</dbReference>
<dbReference type="Pfam" id="PF02624">
    <property type="entry name" value="YcaO"/>
    <property type="match status" value="1"/>
</dbReference>